<feature type="domain" description="Inhibitor I9" evidence="8">
    <location>
        <begin position="60"/>
        <end position="101"/>
    </location>
</feature>
<feature type="active site" description="Charge relay system" evidence="5">
    <location>
        <position position="177"/>
    </location>
</feature>
<dbReference type="EMBL" id="JACHJN010000011">
    <property type="protein sequence ID" value="MBB5959444.1"/>
    <property type="molecule type" value="Genomic_DNA"/>
</dbReference>
<dbReference type="InterPro" id="IPR023827">
    <property type="entry name" value="Peptidase_S8_Asp-AS"/>
</dbReference>
<dbReference type="InterPro" id="IPR010259">
    <property type="entry name" value="S8pro/Inhibitor_I9"/>
</dbReference>
<dbReference type="PROSITE" id="PS51892">
    <property type="entry name" value="SUBTILASE"/>
    <property type="match status" value="1"/>
</dbReference>
<reference evidence="9 10" key="1">
    <citation type="submission" date="2020-08" db="EMBL/GenBank/DDBJ databases">
        <title>Genomic Encyclopedia of Type Strains, Phase III (KMG-III): the genomes of soil and plant-associated and newly described type strains.</title>
        <authorList>
            <person name="Whitman W."/>
        </authorList>
    </citation>
    <scope>NUCLEOTIDE SEQUENCE [LARGE SCALE GENOMIC DNA]</scope>
    <source>
        <strain evidence="9 10">CECT 8640</strain>
    </source>
</reference>
<dbReference type="GO" id="GO:0005615">
    <property type="term" value="C:extracellular space"/>
    <property type="evidence" value="ECO:0007669"/>
    <property type="project" value="TreeGrafter"/>
</dbReference>
<dbReference type="InterPro" id="IPR037045">
    <property type="entry name" value="S8pro/Inhibitor_I9_sf"/>
</dbReference>
<dbReference type="InterPro" id="IPR022398">
    <property type="entry name" value="Peptidase_S8_His-AS"/>
</dbReference>
<dbReference type="FunFam" id="3.40.50.200:FF:000014">
    <property type="entry name" value="Proteinase K"/>
    <property type="match status" value="1"/>
</dbReference>
<dbReference type="PANTHER" id="PTHR43806">
    <property type="entry name" value="PEPTIDASE S8"/>
    <property type="match status" value="1"/>
</dbReference>
<dbReference type="InterPro" id="IPR050131">
    <property type="entry name" value="Peptidase_S8_subtilisin-like"/>
</dbReference>
<evidence type="ECO:0000256" key="2">
    <source>
        <dbReference type="ARBA" id="ARBA00022670"/>
    </source>
</evidence>
<proteinExistence type="inferred from homology"/>
<dbReference type="SUPFAM" id="SSF54897">
    <property type="entry name" value="Protease propeptides/inhibitors"/>
    <property type="match status" value="1"/>
</dbReference>
<dbReference type="Proteomes" id="UP000547510">
    <property type="component" value="Unassembled WGS sequence"/>
</dbReference>
<evidence type="ECO:0000256" key="6">
    <source>
        <dbReference type="SAM" id="SignalP"/>
    </source>
</evidence>
<accession>A0A841CSZ6</accession>
<name>A0A841CSZ6_9PSEU</name>
<dbReference type="GO" id="GO:0004252">
    <property type="term" value="F:serine-type endopeptidase activity"/>
    <property type="evidence" value="ECO:0007669"/>
    <property type="project" value="UniProtKB-UniRule"/>
</dbReference>
<evidence type="ECO:0000256" key="5">
    <source>
        <dbReference type="PROSITE-ProRule" id="PRU01240"/>
    </source>
</evidence>
<feature type="chain" id="PRO_5032424634" evidence="6">
    <location>
        <begin position="25"/>
        <end position="378"/>
    </location>
</feature>
<comment type="similarity">
    <text evidence="1 5">Belongs to the peptidase S8 family.</text>
</comment>
<keyword evidence="6" id="KW-0732">Signal</keyword>
<sequence length="378" mass="38905">MRKLLPGLAAATLTAAVVATPAEAEGAVRHAGSAWAVPGSYIVKLADVSAFGDVASRFSGQVERMFSGPFKGFSVRLSEKQARRLAADPAVQYVEQDQVVRAGPITQTGAPWGLDRIDQRNLPLDTRYSYTSTGAGVTVYVIDTGIRVTHQEFAGGRAFHAWDAVDDDPVAQDDNGHGTHVAGIIAGRVHGVAKGVRAGAVRVLDAQGSGTISGVIAGVDWVTRNAQKPAVANFSLGGGVSNALDNAVRAMIGSGVTASVTAGSSGSGTINTSPARVTEALVSGASTQTDARASYSNHGSGVDLFAPGMAVTAAWHTSDTALNTLSGTSMSTGFVSGVAVRYLQSDPAATPARVHAELVNEATPLPWGGRLLYWSPIR</sequence>
<evidence type="ECO:0000256" key="4">
    <source>
        <dbReference type="ARBA" id="ARBA00022825"/>
    </source>
</evidence>
<organism evidence="9 10">
    <name type="scientific">Saccharothrix tamanrassetensis</name>
    <dbReference type="NCBI Taxonomy" id="1051531"/>
    <lineage>
        <taxon>Bacteria</taxon>
        <taxon>Bacillati</taxon>
        <taxon>Actinomycetota</taxon>
        <taxon>Actinomycetes</taxon>
        <taxon>Pseudonocardiales</taxon>
        <taxon>Pseudonocardiaceae</taxon>
        <taxon>Saccharothrix</taxon>
    </lineage>
</organism>
<evidence type="ECO:0000259" key="7">
    <source>
        <dbReference type="Pfam" id="PF00082"/>
    </source>
</evidence>
<feature type="domain" description="Peptidase S8/S53" evidence="7">
    <location>
        <begin position="134"/>
        <end position="364"/>
    </location>
</feature>
<keyword evidence="10" id="KW-1185">Reference proteome</keyword>
<dbReference type="InterPro" id="IPR036852">
    <property type="entry name" value="Peptidase_S8/S53_dom_sf"/>
</dbReference>
<dbReference type="PRINTS" id="PR00723">
    <property type="entry name" value="SUBTILISIN"/>
</dbReference>
<dbReference type="InterPro" id="IPR000209">
    <property type="entry name" value="Peptidase_S8/S53_dom"/>
</dbReference>
<feature type="active site" description="Charge relay system" evidence="5">
    <location>
        <position position="329"/>
    </location>
</feature>
<dbReference type="InterPro" id="IPR034193">
    <property type="entry name" value="PCSK9_ProteinaseK-like"/>
</dbReference>
<evidence type="ECO:0000256" key="3">
    <source>
        <dbReference type="ARBA" id="ARBA00022801"/>
    </source>
</evidence>
<feature type="signal peptide" evidence="6">
    <location>
        <begin position="1"/>
        <end position="24"/>
    </location>
</feature>
<dbReference type="PANTHER" id="PTHR43806:SF11">
    <property type="entry name" value="CEREVISIN-RELATED"/>
    <property type="match status" value="1"/>
</dbReference>
<keyword evidence="2 5" id="KW-0645">Protease</keyword>
<protein>
    <submittedName>
        <fullName evidence="9">Subtilisin family serine protease</fullName>
    </submittedName>
</protein>
<keyword evidence="4 5" id="KW-0720">Serine protease</keyword>
<dbReference type="RefSeq" id="WP_184696343.1">
    <property type="nucleotide sequence ID" value="NZ_JACHJN010000011.1"/>
</dbReference>
<gene>
    <name evidence="9" type="ORF">FHS29_006065</name>
</gene>
<evidence type="ECO:0000259" key="8">
    <source>
        <dbReference type="Pfam" id="PF05922"/>
    </source>
</evidence>
<evidence type="ECO:0000313" key="10">
    <source>
        <dbReference type="Proteomes" id="UP000547510"/>
    </source>
</evidence>
<dbReference type="Gene3D" id="3.30.70.80">
    <property type="entry name" value="Peptidase S8 propeptide/proteinase inhibitor I9"/>
    <property type="match status" value="1"/>
</dbReference>
<comment type="caution">
    <text evidence="9">The sequence shown here is derived from an EMBL/GenBank/DDBJ whole genome shotgun (WGS) entry which is preliminary data.</text>
</comment>
<dbReference type="PROSITE" id="PS00137">
    <property type="entry name" value="SUBTILASE_HIS"/>
    <property type="match status" value="1"/>
</dbReference>
<dbReference type="SUPFAM" id="SSF52743">
    <property type="entry name" value="Subtilisin-like"/>
    <property type="match status" value="1"/>
</dbReference>
<feature type="active site" description="Charge relay system" evidence="5">
    <location>
        <position position="143"/>
    </location>
</feature>
<evidence type="ECO:0000256" key="1">
    <source>
        <dbReference type="ARBA" id="ARBA00011073"/>
    </source>
</evidence>
<dbReference type="Pfam" id="PF00082">
    <property type="entry name" value="Peptidase_S8"/>
    <property type="match status" value="1"/>
</dbReference>
<dbReference type="InterPro" id="IPR015500">
    <property type="entry name" value="Peptidase_S8_subtilisin-rel"/>
</dbReference>
<dbReference type="AlphaFoldDB" id="A0A841CSZ6"/>
<dbReference type="Gene3D" id="3.40.50.200">
    <property type="entry name" value="Peptidase S8/S53 domain"/>
    <property type="match status" value="1"/>
</dbReference>
<keyword evidence="3 5" id="KW-0378">Hydrolase</keyword>
<evidence type="ECO:0000313" key="9">
    <source>
        <dbReference type="EMBL" id="MBB5959444.1"/>
    </source>
</evidence>
<dbReference type="Pfam" id="PF05922">
    <property type="entry name" value="Inhibitor_I9"/>
    <property type="match status" value="1"/>
</dbReference>
<dbReference type="CDD" id="cd04077">
    <property type="entry name" value="Peptidases_S8_PCSK9_ProteinaseK_like"/>
    <property type="match status" value="1"/>
</dbReference>
<dbReference type="PROSITE" id="PS00136">
    <property type="entry name" value="SUBTILASE_ASP"/>
    <property type="match status" value="1"/>
</dbReference>
<dbReference type="GO" id="GO:0006508">
    <property type="term" value="P:proteolysis"/>
    <property type="evidence" value="ECO:0007669"/>
    <property type="project" value="UniProtKB-KW"/>
</dbReference>